<evidence type="ECO:0000313" key="1">
    <source>
        <dbReference type="EMBL" id="AGO60795.1"/>
    </source>
</evidence>
<protein>
    <submittedName>
        <fullName evidence="1">Uncharacterized protein</fullName>
    </submittedName>
</protein>
<dbReference type="KEGG" id="fac:FACI_IFERC01G0815"/>
<sequence length="41" mass="4817">MIIIFQFSRNKIHNKLINGEEIMNYDKGWYDSTGQQRGTGI</sequence>
<organism evidence="1 2">
    <name type="scientific">Ferroplasma acidarmanus Fer1</name>
    <dbReference type="NCBI Taxonomy" id="333146"/>
    <lineage>
        <taxon>Archaea</taxon>
        <taxon>Methanobacteriati</taxon>
        <taxon>Thermoplasmatota</taxon>
        <taxon>Thermoplasmata</taxon>
        <taxon>Thermoplasmatales</taxon>
        <taxon>Ferroplasmaceae</taxon>
        <taxon>Ferroplasma</taxon>
    </lineage>
</organism>
<dbReference type="AlphaFoldDB" id="S0ART4"/>
<gene>
    <name evidence="1" type="ORF">FACI_IFERC00001G0815</name>
</gene>
<dbReference type="Proteomes" id="UP000014660">
    <property type="component" value="Chromosome"/>
</dbReference>
<keyword evidence="2" id="KW-1185">Reference proteome</keyword>
<reference evidence="1 2" key="1">
    <citation type="journal article" date="2007" name="Proc. Natl. Acad. Sci. U.S.A.">
        <title>Genome dynamics in a natural archaeal population.</title>
        <authorList>
            <person name="Allen E.E."/>
            <person name="Tyson G.W."/>
            <person name="Whitaker R.J."/>
            <person name="Detter J.C."/>
            <person name="Richardson P.M."/>
            <person name="Banfield J.F."/>
        </authorList>
    </citation>
    <scope>NUCLEOTIDE SEQUENCE [LARGE SCALE GENOMIC DNA]</scope>
    <source>
        <strain evidence="2">fer1</strain>
    </source>
</reference>
<dbReference type="EMBL" id="CP004145">
    <property type="protein sequence ID" value="AGO60795.1"/>
    <property type="molecule type" value="Genomic_DNA"/>
</dbReference>
<evidence type="ECO:0000313" key="2">
    <source>
        <dbReference type="Proteomes" id="UP000014660"/>
    </source>
</evidence>
<dbReference type="HOGENOM" id="CLU_3263635_0_0_2"/>
<proteinExistence type="predicted"/>
<accession>S0ART4</accession>
<name>S0ART4_FERAC</name>